<gene>
    <name evidence="1" type="ORF">C448_15274</name>
</gene>
<dbReference type="Proteomes" id="UP000011568">
    <property type="component" value="Unassembled WGS sequence"/>
</dbReference>
<dbReference type="AlphaFoldDB" id="M0M4Y1"/>
<sequence>MNDALSFIYMCDERGHMSVEIKGFEELAGKLDRLAENADSIDGENTVSFDELFTPEFMQTYTEYDSIESFFGQSRWTVETQDDFKHIPEDDFDRYVDDHTGFNSWEAMLSAAAREWTTRQLSA</sequence>
<proteinExistence type="predicted"/>
<dbReference type="PATRIC" id="fig|931277.6.peg.3004"/>
<evidence type="ECO:0000313" key="1">
    <source>
        <dbReference type="EMBL" id="EMA39430.1"/>
    </source>
</evidence>
<accession>M0M4Y1</accession>
<dbReference type="EMBL" id="AOMC01000161">
    <property type="protein sequence ID" value="EMA39430.1"/>
    <property type="molecule type" value="Genomic_DNA"/>
</dbReference>
<organism evidence="1 2">
    <name type="scientific">Halococcus morrhuae DSM 1307</name>
    <dbReference type="NCBI Taxonomy" id="931277"/>
    <lineage>
        <taxon>Archaea</taxon>
        <taxon>Methanobacteriati</taxon>
        <taxon>Methanobacteriota</taxon>
        <taxon>Stenosarchaea group</taxon>
        <taxon>Halobacteria</taxon>
        <taxon>Halobacteriales</taxon>
        <taxon>Halococcaceae</taxon>
        <taxon>Halococcus</taxon>
    </lineage>
</organism>
<reference evidence="1 2" key="1">
    <citation type="journal article" date="2014" name="PLoS Genet.">
        <title>Phylogenetically driven sequencing of extremely halophilic archaea reveals strategies for static and dynamic osmo-response.</title>
        <authorList>
            <person name="Becker E.A."/>
            <person name="Seitzer P.M."/>
            <person name="Tritt A."/>
            <person name="Larsen D."/>
            <person name="Krusor M."/>
            <person name="Yao A.I."/>
            <person name="Wu D."/>
            <person name="Madern D."/>
            <person name="Eisen J.A."/>
            <person name="Darling A.E."/>
            <person name="Facciotti M.T."/>
        </authorList>
    </citation>
    <scope>NUCLEOTIDE SEQUENCE [LARGE SCALE GENOMIC DNA]</scope>
    <source>
        <strain evidence="1 2">DSM 1307</strain>
    </source>
</reference>
<dbReference type="STRING" id="931277.C448_15274"/>
<dbReference type="eggNOG" id="arCOG09288">
    <property type="taxonomic scope" value="Archaea"/>
</dbReference>
<protein>
    <submittedName>
        <fullName evidence="1">Uncharacterized protein</fullName>
    </submittedName>
</protein>
<name>M0M4Y1_HALMO</name>
<keyword evidence="2" id="KW-1185">Reference proteome</keyword>
<evidence type="ECO:0000313" key="2">
    <source>
        <dbReference type="Proteomes" id="UP000011568"/>
    </source>
</evidence>
<comment type="caution">
    <text evidence="1">The sequence shown here is derived from an EMBL/GenBank/DDBJ whole genome shotgun (WGS) entry which is preliminary data.</text>
</comment>